<evidence type="ECO:0000259" key="5">
    <source>
        <dbReference type="PROSITE" id="PS50172"/>
    </source>
</evidence>
<feature type="compositionally biased region" description="Basic and acidic residues" evidence="4">
    <location>
        <begin position="417"/>
        <end position="432"/>
    </location>
</feature>
<comment type="caution">
    <text evidence="6">The sequence shown here is derived from an EMBL/GenBank/DDBJ whole genome shotgun (WGS) entry which is preliminary data.</text>
</comment>
<dbReference type="GO" id="GO:0000077">
    <property type="term" value="P:DNA damage checkpoint signaling"/>
    <property type="evidence" value="ECO:0007669"/>
    <property type="project" value="TreeGrafter"/>
</dbReference>
<feature type="region of interest" description="Disordered" evidence="4">
    <location>
        <begin position="908"/>
        <end position="931"/>
    </location>
</feature>
<feature type="compositionally biased region" description="Polar residues" evidence="4">
    <location>
        <begin position="629"/>
        <end position="649"/>
    </location>
</feature>
<gene>
    <name evidence="6" type="ORF">A7D00_6488</name>
</gene>
<sequence length="1446" mass="159233">METQEDSLDLTYLRSAALGINESQTSLNRQTAFAITRLTSTAAGYGSLLEYEMLSNQSLAVAEKPANSSSSSVIQQSGQSLYNTAMSNTKSSGVQRSNTTLEVQDREISPSGSALGDTQPVSQSVYEGLLNGKDIEGDGSPSERPFINAIEAAEGGTTQMTLHEGDTGHVDLFSDTDIMADAANPDEGRGSQASVSGPSSPTRYEPFPESQRFNTNTPAIHHGRMSNLASTTTPSTLRNPFGPDNKTPGSVMALSQLFNATQATSSPSTHMPRLELPSDMPSPNIPIQRPMRSTVPFSPSFLGSSMSRPDPIEPEANYISMKESQADRENQLLKLKSSSNLVNGDDDLFQAEESAIERRIRQMQSKNEVRKQFENIKAPARVSTRKNYKRDVSSPPPLTSPHTTTSRQKALQSVMEDNGREEKVLDTDRGEVSEVETEQEDVCMIQPLRSSQRTQSFAEEDKENVDSGPVQHSTLAVSTHSALSSVLDLDQSPSNNRRSNAGGLRSSAETSSAQAISNTKRGGRPPWVSQSEKSGNPREAALKLGTLRKGEENNPLSRRSAMIETEMEPRKLSEQIPSSPPLKAISKIINSQPDEEHGSPDSQPSPSPLPKTINLKKYSTPHDRDTDIPTLNNGSSITSRVFETPSQSAPEKGNFSRAISETSSTGKRYHFVKSTSNTDTPAESDDGIDGIDEDNDLPDTPRFRNSAILKSLGSQELAASRTNRRVQTILSSPSGRQRRSMTAIASDESPRPAVSDIPINEIRLLNTDDRIFQSMMATVDSPIKRRRGNDGKRIQEILQNHQHNLTNDQNNVIPAYRPISPIGPIDDDTPKTLQRTTKQLHEPSKPCTDVDTNDIWDFQPSPQRPVEKPEPTPSTGLPILRKKAQKAEAPHSRNRRTVVDAVVIHIPSNPSSSTPLEPLSHTPSSFSLPAHTERSDSILDLNSDTGKLDENVIAANHIFAFFNGRPAGYYPAVCLGSSDGVTSQQLLVRFDDSEEVEKIDIRGAKSLELRIGDIVKVNHPDIPRAPHYVIGFGRKPQSPSEGAEVSGWDRQMCDIYGHTTVRLKRKLTKMVPKGKIPQAITVPISKIYLDQNLWSRFGERPYSTESLPKNPQAAVPQAMEQSMHTRGTQAEQTPVVEPGRAGIFSGMTFALSYTGNEKRGKHIESMISENGGTILKNGFDQLFETSSWELILPTAKDEELHTEGPLMLTQRAKEMGFTCLITDQHSRRAKYMQALALNLPCLASQWVFACIEKQEIVEWEPYLLAAGSSIFLDNAVKSRILRPYHPSESKFLDVFTNRPKVFTDQYMLFVMGRKQVAQQRQAYAFLTCALGAEHVYPVQTLQAALDILSQADELHPKPKGWVHGRSKWDWIYVGDESAATAARSALSKLPSTILKPPSRGRARSVKPFRGQDGNNGKRTNGSVINIKVLDNEFLCQILILGRLFER</sequence>
<feature type="region of interest" description="Disordered" evidence="4">
    <location>
        <begin position="180"/>
        <end position="234"/>
    </location>
</feature>
<dbReference type="GO" id="GO:0045944">
    <property type="term" value="P:positive regulation of transcription by RNA polymerase II"/>
    <property type="evidence" value="ECO:0007669"/>
    <property type="project" value="TreeGrafter"/>
</dbReference>
<comment type="subcellular location">
    <subcellularLocation>
        <location evidence="1">Nucleus</location>
    </subcellularLocation>
</comment>
<dbReference type="GO" id="GO:0005634">
    <property type="term" value="C:nucleus"/>
    <property type="evidence" value="ECO:0007669"/>
    <property type="project" value="UniProtKB-SubCell"/>
</dbReference>
<keyword evidence="7" id="KW-1185">Reference proteome</keyword>
<dbReference type="CDD" id="cd17745">
    <property type="entry name" value="BRCT_p53bp1_rpt1"/>
    <property type="match status" value="1"/>
</dbReference>
<dbReference type="InterPro" id="IPR001357">
    <property type="entry name" value="BRCT_dom"/>
</dbReference>
<feature type="compositionally biased region" description="Polar residues" evidence="4">
    <location>
        <begin position="507"/>
        <end position="520"/>
    </location>
</feature>
<dbReference type="Pfam" id="PF18115">
    <property type="entry name" value="Tudor_3"/>
    <property type="match status" value="1"/>
</dbReference>
<dbReference type="InterPro" id="IPR047252">
    <property type="entry name" value="TP53BP1-like"/>
</dbReference>
<dbReference type="PANTHER" id="PTHR15321:SF3">
    <property type="entry name" value="TP53-BINDING PROTEIN 1"/>
    <property type="match status" value="1"/>
</dbReference>
<feature type="region of interest" description="Disordered" evidence="4">
    <location>
        <begin position="837"/>
        <end position="895"/>
    </location>
</feature>
<evidence type="ECO:0000256" key="1">
    <source>
        <dbReference type="ARBA" id="ARBA00004123"/>
    </source>
</evidence>
<feature type="compositionally biased region" description="Polar residues" evidence="4">
    <location>
        <begin position="448"/>
        <end position="457"/>
    </location>
</feature>
<feature type="region of interest" description="Disordered" evidence="4">
    <location>
        <begin position="719"/>
        <end position="752"/>
    </location>
</feature>
<evidence type="ECO:0000256" key="2">
    <source>
        <dbReference type="ARBA" id="ARBA00022763"/>
    </source>
</evidence>
<protein>
    <recommendedName>
        <fullName evidence="5">BRCT domain-containing protein</fullName>
    </recommendedName>
</protein>
<evidence type="ECO:0000256" key="4">
    <source>
        <dbReference type="SAM" id="MobiDB-lite"/>
    </source>
</evidence>
<dbReference type="GO" id="GO:0042393">
    <property type="term" value="F:histone binding"/>
    <property type="evidence" value="ECO:0007669"/>
    <property type="project" value="TreeGrafter"/>
</dbReference>
<evidence type="ECO:0000256" key="3">
    <source>
        <dbReference type="ARBA" id="ARBA00023242"/>
    </source>
</evidence>
<dbReference type="EMBL" id="LHPN01000014">
    <property type="protein sequence ID" value="OAL69369.1"/>
    <property type="molecule type" value="Genomic_DNA"/>
</dbReference>
<accession>A0A178FAI4</accession>
<dbReference type="Gene3D" id="2.30.30.140">
    <property type="match status" value="1"/>
</dbReference>
<dbReference type="Gene3D" id="3.40.50.10190">
    <property type="entry name" value="BRCT domain"/>
    <property type="match status" value="1"/>
</dbReference>
<evidence type="ECO:0000313" key="7">
    <source>
        <dbReference type="Proteomes" id="UP000243519"/>
    </source>
</evidence>
<dbReference type="InterPro" id="IPR036420">
    <property type="entry name" value="BRCT_dom_sf"/>
</dbReference>
<feature type="compositionally biased region" description="Polar residues" evidence="4">
    <location>
        <begin position="908"/>
        <end position="927"/>
    </location>
</feature>
<dbReference type="PANTHER" id="PTHR15321">
    <property type="entry name" value="TUMOR SUPPRESSOR P53-BINDING PROTEIN 1"/>
    <property type="match status" value="1"/>
</dbReference>
<feature type="compositionally biased region" description="Polar residues" evidence="4">
    <location>
        <begin position="725"/>
        <end position="735"/>
    </location>
</feature>
<dbReference type="PROSITE" id="PS50172">
    <property type="entry name" value="BRCT"/>
    <property type="match status" value="1"/>
</dbReference>
<dbReference type="InterPro" id="IPR041297">
    <property type="entry name" value="Crb2_Tudor"/>
</dbReference>
<feature type="domain" description="BRCT" evidence="5">
    <location>
        <begin position="1139"/>
        <end position="1264"/>
    </location>
</feature>
<feature type="compositionally biased region" description="Polar residues" evidence="4">
    <location>
        <begin position="191"/>
        <end position="202"/>
    </location>
</feature>
<name>A0A178FAI4_TRIVO</name>
<keyword evidence="2" id="KW-0227">DNA damage</keyword>
<evidence type="ECO:0000313" key="6">
    <source>
        <dbReference type="EMBL" id="OAL69369.1"/>
    </source>
</evidence>
<feature type="region of interest" description="Disordered" evidence="4">
    <location>
        <begin position="372"/>
        <end position="703"/>
    </location>
</feature>
<dbReference type="SMART" id="SM00292">
    <property type="entry name" value="BRCT"/>
    <property type="match status" value="1"/>
</dbReference>
<feature type="compositionally biased region" description="Polar residues" evidence="4">
    <location>
        <begin position="657"/>
        <end position="666"/>
    </location>
</feature>
<dbReference type="InterPro" id="IPR047249">
    <property type="entry name" value="BRCT_p53bp1-like_rpt1"/>
</dbReference>
<organism evidence="6 7">
    <name type="scientific">Trichophyton violaceum</name>
    <dbReference type="NCBI Taxonomy" id="34388"/>
    <lineage>
        <taxon>Eukaryota</taxon>
        <taxon>Fungi</taxon>
        <taxon>Dikarya</taxon>
        <taxon>Ascomycota</taxon>
        <taxon>Pezizomycotina</taxon>
        <taxon>Eurotiomycetes</taxon>
        <taxon>Eurotiomycetidae</taxon>
        <taxon>Onygenales</taxon>
        <taxon>Arthrodermataceae</taxon>
        <taxon>Trichophyton</taxon>
    </lineage>
</organism>
<keyword evidence="3" id="KW-0539">Nucleus</keyword>
<dbReference type="SUPFAM" id="SSF52113">
    <property type="entry name" value="BRCT domain"/>
    <property type="match status" value="1"/>
</dbReference>
<feature type="compositionally biased region" description="Polar residues" evidence="4">
    <location>
        <begin position="470"/>
        <end position="484"/>
    </location>
</feature>
<dbReference type="Pfam" id="PF00533">
    <property type="entry name" value="BRCT"/>
    <property type="match status" value="1"/>
</dbReference>
<feature type="compositionally biased region" description="Acidic residues" evidence="4">
    <location>
        <begin position="682"/>
        <end position="697"/>
    </location>
</feature>
<reference evidence="6 7" key="1">
    <citation type="submission" date="2016-05" db="EMBL/GenBank/DDBJ databases">
        <title>Genome sequencing of Trichophyton violaceum CMCC(F)T3l isolated from hair.</title>
        <authorList>
            <person name="Zhan P."/>
            <person name="Tao Y."/>
            <person name="Liu W."/>
        </authorList>
    </citation>
    <scope>NUCLEOTIDE SEQUENCE [LARGE SCALE GENOMIC DNA]</scope>
    <source>
        <strain evidence="7">CMCC(F)T3l</strain>
    </source>
</reference>
<dbReference type="OrthoDB" id="129353at2759"/>
<feature type="region of interest" description="Disordered" evidence="4">
    <location>
        <begin position="1397"/>
        <end position="1416"/>
    </location>
</feature>
<dbReference type="Proteomes" id="UP000243519">
    <property type="component" value="Unassembled WGS sequence"/>
</dbReference>
<proteinExistence type="predicted"/>